<organism evidence="6 7">
    <name type="scientific">[Clostridium] fimetarium</name>
    <dbReference type="NCBI Taxonomy" id="99656"/>
    <lineage>
        <taxon>Bacteria</taxon>
        <taxon>Bacillati</taxon>
        <taxon>Bacillota</taxon>
        <taxon>Clostridia</taxon>
        <taxon>Lachnospirales</taxon>
        <taxon>Lachnospiraceae</taxon>
    </lineage>
</organism>
<evidence type="ECO:0000259" key="4">
    <source>
        <dbReference type="PROSITE" id="PS50110"/>
    </source>
</evidence>
<evidence type="ECO:0000313" key="6">
    <source>
        <dbReference type="EMBL" id="SEW45989.1"/>
    </source>
</evidence>
<dbReference type="InterPro" id="IPR046947">
    <property type="entry name" value="LytR-like"/>
</dbReference>
<keyword evidence="3" id="KW-0597">Phosphoprotein</keyword>
<keyword evidence="7" id="KW-1185">Reference proteome</keyword>
<dbReference type="GO" id="GO:0003677">
    <property type="term" value="F:DNA binding"/>
    <property type="evidence" value="ECO:0007669"/>
    <property type="project" value="UniProtKB-KW"/>
</dbReference>
<accession>A0A1I0RWU1</accession>
<dbReference type="PROSITE" id="PS50930">
    <property type="entry name" value="HTH_LYTTR"/>
    <property type="match status" value="1"/>
</dbReference>
<dbReference type="Pfam" id="PF00072">
    <property type="entry name" value="Response_reg"/>
    <property type="match status" value="1"/>
</dbReference>
<dbReference type="RefSeq" id="WP_092458192.1">
    <property type="nucleotide sequence ID" value="NZ_FOJI01000028.1"/>
</dbReference>
<dbReference type="SMART" id="SM00448">
    <property type="entry name" value="REC"/>
    <property type="match status" value="1"/>
</dbReference>
<dbReference type="InterPro" id="IPR011006">
    <property type="entry name" value="CheY-like_superfamily"/>
</dbReference>
<dbReference type="OrthoDB" id="9809318at2"/>
<comment type="function">
    <text evidence="2">May play the central regulatory role in sporulation. It may be an element of the effector pathway responsible for the activation of sporulation genes in response to nutritional stress. Spo0A may act in concert with spo0H (a sigma factor) to control the expression of some genes that are critical to the sporulation process.</text>
</comment>
<dbReference type="Gene3D" id="2.40.50.1020">
    <property type="entry name" value="LytTr DNA-binding domain"/>
    <property type="match status" value="1"/>
</dbReference>
<feature type="modified residue" description="4-aspartylphosphate" evidence="3">
    <location>
        <position position="60"/>
    </location>
</feature>
<keyword evidence="6" id="KW-0238">DNA-binding</keyword>
<evidence type="ECO:0000256" key="2">
    <source>
        <dbReference type="ARBA" id="ARBA00024867"/>
    </source>
</evidence>
<dbReference type="PROSITE" id="PS50110">
    <property type="entry name" value="RESPONSE_REGULATORY"/>
    <property type="match status" value="1"/>
</dbReference>
<dbReference type="Proteomes" id="UP000199701">
    <property type="component" value="Unassembled WGS sequence"/>
</dbReference>
<proteinExistence type="predicted"/>
<reference evidence="6 7" key="1">
    <citation type="submission" date="2016-10" db="EMBL/GenBank/DDBJ databases">
        <authorList>
            <person name="de Groot N.N."/>
        </authorList>
    </citation>
    <scope>NUCLEOTIDE SEQUENCE [LARGE SCALE GENOMIC DNA]</scope>
    <source>
        <strain evidence="6 7">DSM 9179</strain>
    </source>
</reference>
<name>A0A1I0RWU1_9FIRM</name>
<evidence type="ECO:0000256" key="3">
    <source>
        <dbReference type="PROSITE-ProRule" id="PRU00169"/>
    </source>
</evidence>
<gene>
    <name evidence="6" type="ORF">SAMN05421659_12811</name>
</gene>
<evidence type="ECO:0000313" key="7">
    <source>
        <dbReference type="Proteomes" id="UP000199701"/>
    </source>
</evidence>
<dbReference type="AlphaFoldDB" id="A0A1I0RWU1"/>
<evidence type="ECO:0000259" key="5">
    <source>
        <dbReference type="PROSITE" id="PS50930"/>
    </source>
</evidence>
<evidence type="ECO:0000256" key="1">
    <source>
        <dbReference type="ARBA" id="ARBA00018672"/>
    </source>
</evidence>
<dbReference type="Gene3D" id="3.40.50.2300">
    <property type="match status" value="1"/>
</dbReference>
<feature type="domain" description="HTH LytTR-type" evidence="5">
    <location>
        <begin position="142"/>
        <end position="232"/>
    </location>
</feature>
<dbReference type="PANTHER" id="PTHR37299">
    <property type="entry name" value="TRANSCRIPTIONAL REGULATOR-RELATED"/>
    <property type="match status" value="1"/>
</dbReference>
<dbReference type="EMBL" id="FOJI01000028">
    <property type="protein sequence ID" value="SEW45989.1"/>
    <property type="molecule type" value="Genomic_DNA"/>
</dbReference>
<dbReference type="Pfam" id="PF04397">
    <property type="entry name" value="LytTR"/>
    <property type="match status" value="1"/>
</dbReference>
<dbReference type="PANTHER" id="PTHR37299:SF1">
    <property type="entry name" value="STAGE 0 SPORULATION PROTEIN A HOMOLOG"/>
    <property type="match status" value="1"/>
</dbReference>
<dbReference type="SMART" id="SM00850">
    <property type="entry name" value="LytTR"/>
    <property type="match status" value="1"/>
</dbReference>
<dbReference type="STRING" id="99656.SAMN05421659_12811"/>
<feature type="domain" description="Response regulatory" evidence="4">
    <location>
        <begin position="3"/>
        <end position="123"/>
    </location>
</feature>
<protein>
    <recommendedName>
        <fullName evidence="1">Stage 0 sporulation protein A homolog</fullName>
    </recommendedName>
</protein>
<sequence length="238" mass="28032">MIKIGLCDDETKFREREIEILTKVLNDGFEYLTYELCEFETGEQLLSYYTKDDIDIILLDIEMGNEHGFDVASKLMNIRKDTRIIFVTSHENLVFDSFVCRPLGFVRKRIFEQEIQLVMSRIIKSLIDDKKMIVLGEGKDNIQLLFNEIRMIDSFKHNIIVSIENNDITLRDRLSRFEDRLIEENFVKVNKGCLVNMKYIKKIENFVLVLINGRHVVISRSKGKEVNSIYKNYICKRG</sequence>
<dbReference type="InterPro" id="IPR001789">
    <property type="entry name" value="Sig_transdc_resp-reg_receiver"/>
</dbReference>
<dbReference type="SUPFAM" id="SSF52172">
    <property type="entry name" value="CheY-like"/>
    <property type="match status" value="1"/>
</dbReference>
<dbReference type="GO" id="GO:0000156">
    <property type="term" value="F:phosphorelay response regulator activity"/>
    <property type="evidence" value="ECO:0007669"/>
    <property type="project" value="InterPro"/>
</dbReference>
<dbReference type="InterPro" id="IPR007492">
    <property type="entry name" value="LytTR_DNA-bd_dom"/>
</dbReference>